<evidence type="ECO:0000313" key="7">
    <source>
        <dbReference type="EMBL" id="MBB1125927.1"/>
    </source>
</evidence>
<feature type="domain" description="D-isomer specific 2-hydroxyacid dehydrogenase catalytic" evidence="5">
    <location>
        <begin position="38"/>
        <end position="328"/>
    </location>
</feature>
<dbReference type="EMBL" id="JABVCQ010000011">
    <property type="protein sequence ID" value="MBB1125927.1"/>
    <property type="molecule type" value="Genomic_DNA"/>
</dbReference>
<dbReference type="GO" id="GO:0051287">
    <property type="term" value="F:NAD binding"/>
    <property type="evidence" value="ECO:0007669"/>
    <property type="project" value="InterPro"/>
</dbReference>
<dbReference type="SUPFAM" id="SSF52283">
    <property type="entry name" value="Formate/glycerate dehydrogenase catalytic domain-like"/>
    <property type="match status" value="1"/>
</dbReference>
<comment type="similarity">
    <text evidence="1 4">Belongs to the D-isomer specific 2-hydroxyacid dehydrogenase family.</text>
</comment>
<accession>A0A839HFK0</accession>
<dbReference type="CDD" id="cd12162">
    <property type="entry name" value="2-Hacid_dh_4"/>
    <property type="match status" value="1"/>
</dbReference>
<dbReference type="Proteomes" id="UP000548632">
    <property type="component" value="Unassembled WGS sequence"/>
</dbReference>
<keyword evidence="2 4" id="KW-0560">Oxidoreductase</keyword>
<name>A0A839HFK0_9GAMM</name>
<dbReference type="PANTHER" id="PTHR43761">
    <property type="entry name" value="D-ISOMER SPECIFIC 2-HYDROXYACID DEHYDROGENASE FAMILY PROTEIN (AFU_ORTHOLOGUE AFUA_1G13630)"/>
    <property type="match status" value="1"/>
</dbReference>
<evidence type="ECO:0000259" key="6">
    <source>
        <dbReference type="Pfam" id="PF02826"/>
    </source>
</evidence>
<organism evidence="7 8">
    <name type="scientific">Thiospirillum jenense</name>
    <dbReference type="NCBI Taxonomy" id="1653858"/>
    <lineage>
        <taxon>Bacteria</taxon>
        <taxon>Pseudomonadati</taxon>
        <taxon>Pseudomonadota</taxon>
        <taxon>Gammaproteobacteria</taxon>
        <taxon>Chromatiales</taxon>
        <taxon>Chromatiaceae</taxon>
        <taxon>Thiospirillum</taxon>
    </lineage>
</organism>
<dbReference type="SUPFAM" id="SSF51735">
    <property type="entry name" value="NAD(P)-binding Rossmann-fold domains"/>
    <property type="match status" value="1"/>
</dbReference>
<keyword evidence="3" id="KW-0520">NAD</keyword>
<keyword evidence="8" id="KW-1185">Reference proteome</keyword>
<dbReference type="InterPro" id="IPR006139">
    <property type="entry name" value="D-isomer_2_OHA_DH_cat_dom"/>
</dbReference>
<feature type="domain" description="D-isomer specific 2-hydroxyacid dehydrogenase NAD-binding" evidence="6">
    <location>
        <begin position="120"/>
        <end position="297"/>
    </location>
</feature>
<comment type="caution">
    <text evidence="7">The sequence shown here is derived from an EMBL/GenBank/DDBJ whole genome shotgun (WGS) entry which is preliminary data.</text>
</comment>
<evidence type="ECO:0000256" key="1">
    <source>
        <dbReference type="ARBA" id="ARBA00005854"/>
    </source>
</evidence>
<dbReference type="PROSITE" id="PS00671">
    <property type="entry name" value="D_2_HYDROXYACID_DH_3"/>
    <property type="match status" value="1"/>
</dbReference>
<evidence type="ECO:0000256" key="3">
    <source>
        <dbReference type="ARBA" id="ARBA00023027"/>
    </source>
</evidence>
<evidence type="ECO:0000256" key="4">
    <source>
        <dbReference type="RuleBase" id="RU003719"/>
    </source>
</evidence>
<dbReference type="InterPro" id="IPR006140">
    <property type="entry name" value="D-isomer_DH_NAD-bd"/>
</dbReference>
<dbReference type="Pfam" id="PF00389">
    <property type="entry name" value="2-Hacid_dh"/>
    <property type="match status" value="1"/>
</dbReference>
<dbReference type="GO" id="GO:0016616">
    <property type="term" value="F:oxidoreductase activity, acting on the CH-OH group of donors, NAD or NADP as acceptor"/>
    <property type="evidence" value="ECO:0007669"/>
    <property type="project" value="InterPro"/>
</dbReference>
<dbReference type="InterPro" id="IPR050418">
    <property type="entry name" value="D-iso_2-hydroxyacid_DH_PdxB"/>
</dbReference>
<dbReference type="PANTHER" id="PTHR43761:SF1">
    <property type="entry name" value="D-ISOMER SPECIFIC 2-HYDROXYACID DEHYDROGENASE CATALYTIC DOMAIN-CONTAINING PROTEIN-RELATED"/>
    <property type="match status" value="1"/>
</dbReference>
<dbReference type="InterPro" id="IPR036291">
    <property type="entry name" value="NAD(P)-bd_dom_sf"/>
</dbReference>
<dbReference type="Pfam" id="PF02826">
    <property type="entry name" value="2-Hacid_dh_C"/>
    <property type="match status" value="1"/>
</dbReference>
<evidence type="ECO:0000256" key="2">
    <source>
        <dbReference type="ARBA" id="ARBA00023002"/>
    </source>
</evidence>
<dbReference type="AlphaFoldDB" id="A0A839HFK0"/>
<gene>
    <name evidence="7" type="ORF">HUK38_06735</name>
</gene>
<reference evidence="7 8" key="1">
    <citation type="journal article" date="2020" name="Arch. Microbiol.">
        <title>The genome sequence of the giant phototrophic gammaproteobacterium Thiospirillum jenense gives insight into its physiological properties and phylogenetic relationships.</title>
        <authorList>
            <person name="Imhoff J.F."/>
            <person name="Meyer T.E."/>
            <person name="Kyndt J.A."/>
        </authorList>
    </citation>
    <scope>NUCLEOTIDE SEQUENCE [LARGE SCALE GENOMIC DNA]</scope>
    <source>
        <strain evidence="7 8">DSM 216</strain>
    </source>
</reference>
<dbReference type="Gene3D" id="3.40.50.720">
    <property type="entry name" value="NAD(P)-binding Rossmann-like Domain"/>
    <property type="match status" value="2"/>
</dbReference>
<dbReference type="InterPro" id="IPR029753">
    <property type="entry name" value="D-isomer_DH_CS"/>
</dbReference>
<protein>
    <submittedName>
        <fullName evidence="7">D-2-hydroxyacid dehydrogenase</fullName>
    </submittedName>
</protein>
<sequence>MTSTSPVSIPITNGVILDLASIDTGDLSLTTLMNTGLQWTTYSHTAPDVIAERIANAQVVVTNKVPFNRAVLTAAPQLKLICIAATGTNNVDLAAARELGIAVTNVPGYATPAVVQHVFAGILAFATQLWSQNQSVTRGDWCRSDSFCLLDGRIYELAGRCIGIVGYGALGRSVAQVAEAFGMRVLIAARTGEIIPPGRLALTALLPQVDILTLHCPLTPTTRWLIGTHELKLMRPTALLINTARGGIVDECALATALQEHWIGGALIDVLTEEPPPLTHPLLAPDIPNLIVTPHAAWSSHEARQRLLNAVADNITAFINGTSVNRVV</sequence>
<evidence type="ECO:0000313" key="8">
    <source>
        <dbReference type="Proteomes" id="UP000548632"/>
    </source>
</evidence>
<proteinExistence type="inferred from homology"/>
<evidence type="ECO:0000259" key="5">
    <source>
        <dbReference type="Pfam" id="PF00389"/>
    </source>
</evidence>